<sequence length="343" mass="37172">MAPAPIRGTWTKIAGSDRLKRSSQNLAVVGQQVYIYGGEVTARVPVDGALELINFNGSTVTTSTLSNVSPAPTPRVGGATAVLDGVLYLFSGRGGLAMTPIEENGGIWKYTSSTGWEFILPKHPSASFPLGRSYHAATASRAEGLIYIHAGCPESGRLADLWSYNPKENVWIKLPDAPGASRGGSSICCFEEFQSKTINVARMNGYSGTEEIGGIIDIYSPRNHSWERVVFDPNGIEGPGPRSVGTLLTVRVEGKQYLFTMFGEGRPSPLGHAGAGRMWDDAWIFDIEEKSWQKVEWETIGPAPRGWFAADVIEIEGKDVVVLHGGLGEDNERLGDVWLLEFN</sequence>
<dbReference type="OrthoDB" id="10250130at2759"/>
<dbReference type="InterPro" id="IPR015915">
    <property type="entry name" value="Kelch-typ_b-propeller"/>
</dbReference>
<gene>
    <name evidence="3" type="ORF">TWF970_003248</name>
</gene>
<name>A0A7C8VWH9_ORBOL</name>
<protein>
    <recommendedName>
        <fullName evidence="5">Kelch repeat protein</fullName>
    </recommendedName>
</protein>
<evidence type="ECO:0008006" key="5">
    <source>
        <dbReference type="Google" id="ProtNLM"/>
    </source>
</evidence>
<dbReference type="Proteomes" id="UP000474640">
    <property type="component" value="Unassembled WGS sequence"/>
</dbReference>
<dbReference type="GO" id="GO:0019760">
    <property type="term" value="P:glucosinolate metabolic process"/>
    <property type="evidence" value="ECO:0007669"/>
    <property type="project" value="UniProtKB-ARBA"/>
</dbReference>
<comment type="caution">
    <text evidence="3">The sequence shown here is derived from an EMBL/GenBank/DDBJ whole genome shotgun (WGS) entry which is preliminary data.</text>
</comment>
<dbReference type="Pfam" id="PF24681">
    <property type="entry name" value="Kelch_KLHDC2_KLHL20_DRC7"/>
    <property type="match status" value="1"/>
</dbReference>
<keyword evidence="1" id="KW-0677">Repeat</keyword>
<evidence type="ECO:0000313" key="3">
    <source>
        <dbReference type="EMBL" id="KAF3289472.1"/>
    </source>
</evidence>
<dbReference type="PANTHER" id="PTHR47435">
    <property type="entry name" value="KELCH REPEAT PROTEIN (AFU_ORTHOLOGUE AFUA_5G12780)"/>
    <property type="match status" value="1"/>
</dbReference>
<reference evidence="3 4" key="1">
    <citation type="submission" date="2020-01" db="EMBL/GenBank/DDBJ databases">
        <authorList>
            <person name="Palmer J.M."/>
        </authorList>
    </citation>
    <scope>NUCLEOTIDE SEQUENCE [LARGE SCALE GENOMIC DNA]</scope>
    <source>
        <strain evidence="3 4">TWF970</strain>
    </source>
</reference>
<accession>A0A7C8VWH9</accession>
<dbReference type="SUPFAM" id="SSF117281">
    <property type="entry name" value="Kelch motif"/>
    <property type="match status" value="1"/>
</dbReference>
<dbReference type="AlphaFoldDB" id="A0A7C8VWH9"/>
<keyword evidence="2" id="KW-0408">Iron</keyword>
<evidence type="ECO:0000313" key="4">
    <source>
        <dbReference type="Proteomes" id="UP000474640"/>
    </source>
</evidence>
<organism evidence="3 4">
    <name type="scientific">Orbilia oligospora</name>
    <name type="common">Nematode-trapping fungus</name>
    <name type="synonym">Arthrobotrys oligospora</name>
    <dbReference type="NCBI Taxonomy" id="2813651"/>
    <lineage>
        <taxon>Eukaryota</taxon>
        <taxon>Fungi</taxon>
        <taxon>Dikarya</taxon>
        <taxon>Ascomycota</taxon>
        <taxon>Pezizomycotina</taxon>
        <taxon>Orbiliomycetes</taxon>
        <taxon>Orbiliales</taxon>
        <taxon>Orbiliaceae</taxon>
        <taxon>Orbilia</taxon>
    </lineage>
</organism>
<evidence type="ECO:0000256" key="2">
    <source>
        <dbReference type="ARBA" id="ARBA00023004"/>
    </source>
</evidence>
<dbReference type="Gene3D" id="2.120.10.80">
    <property type="entry name" value="Kelch-type beta propeller"/>
    <property type="match status" value="2"/>
</dbReference>
<dbReference type="EMBL" id="JAABOJ010000002">
    <property type="protein sequence ID" value="KAF3289472.1"/>
    <property type="molecule type" value="Genomic_DNA"/>
</dbReference>
<evidence type="ECO:0000256" key="1">
    <source>
        <dbReference type="ARBA" id="ARBA00022737"/>
    </source>
</evidence>
<dbReference type="PANTHER" id="PTHR47435:SF4">
    <property type="entry name" value="KELCH REPEAT PROTEIN (AFU_ORTHOLOGUE AFUA_5G12780)"/>
    <property type="match status" value="1"/>
</dbReference>
<proteinExistence type="predicted"/>